<reference evidence="2" key="1">
    <citation type="journal article" date="2020" name="Nature">
        <title>Giant virus diversity and host interactions through global metagenomics.</title>
        <authorList>
            <person name="Schulz F."/>
            <person name="Roux S."/>
            <person name="Paez-Espino D."/>
            <person name="Jungbluth S."/>
            <person name="Walsh D.A."/>
            <person name="Denef V.J."/>
            <person name="McMahon K.D."/>
            <person name="Konstantinidis K.T."/>
            <person name="Eloe-Fadrosh E.A."/>
            <person name="Kyrpides N.C."/>
            <person name="Woyke T."/>
        </authorList>
    </citation>
    <scope>NUCLEOTIDE SEQUENCE</scope>
    <source>
        <strain evidence="2">GVMAG-M-3300009164-40</strain>
    </source>
</reference>
<feature type="transmembrane region" description="Helical" evidence="1">
    <location>
        <begin position="6"/>
        <end position="28"/>
    </location>
</feature>
<organism evidence="2">
    <name type="scientific">viral metagenome</name>
    <dbReference type="NCBI Taxonomy" id="1070528"/>
    <lineage>
        <taxon>unclassified sequences</taxon>
        <taxon>metagenomes</taxon>
        <taxon>organismal metagenomes</taxon>
    </lineage>
</organism>
<dbReference type="EMBL" id="MN739010">
    <property type="protein sequence ID" value="QHT34829.1"/>
    <property type="molecule type" value="Genomic_DNA"/>
</dbReference>
<evidence type="ECO:0000256" key="1">
    <source>
        <dbReference type="SAM" id="Phobius"/>
    </source>
</evidence>
<accession>A0A6C0F2Q8</accession>
<sequence>MSYSDLAVAIIATAIFTVAFLAIYKYLINPQKVLTLAKSQCPDRWSYNSLTKQCEPQYQTHCTAFDPNATTLQTASAKCNVAQSCGTSWPGNCP</sequence>
<name>A0A6C0F2Q8_9ZZZZ</name>
<dbReference type="AlphaFoldDB" id="A0A6C0F2Q8"/>
<proteinExistence type="predicted"/>
<keyword evidence="1" id="KW-1133">Transmembrane helix</keyword>
<evidence type="ECO:0008006" key="3">
    <source>
        <dbReference type="Google" id="ProtNLM"/>
    </source>
</evidence>
<protein>
    <recommendedName>
        <fullName evidence="3">CPW-WPC domain-containing protein</fullName>
    </recommendedName>
</protein>
<keyword evidence="1" id="KW-0812">Transmembrane</keyword>
<keyword evidence="1" id="KW-0472">Membrane</keyword>
<evidence type="ECO:0000313" key="2">
    <source>
        <dbReference type="EMBL" id="QHT34829.1"/>
    </source>
</evidence>